<feature type="domain" description="Methyltransferase type 11" evidence="1">
    <location>
        <begin position="40"/>
        <end position="132"/>
    </location>
</feature>
<dbReference type="Pfam" id="PF08241">
    <property type="entry name" value="Methyltransf_11"/>
    <property type="match status" value="1"/>
</dbReference>
<dbReference type="Proteomes" id="UP001595926">
    <property type="component" value="Unassembled WGS sequence"/>
</dbReference>
<name>A0ABV9TD80_9GAMM</name>
<dbReference type="EMBL" id="JBHSJH010000002">
    <property type="protein sequence ID" value="MFC4892762.1"/>
    <property type="molecule type" value="Genomic_DNA"/>
</dbReference>
<dbReference type="PANTHER" id="PTHR43861:SF1">
    <property type="entry name" value="TRANS-ACONITATE 2-METHYLTRANSFERASE"/>
    <property type="match status" value="1"/>
</dbReference>
<dbReference type="GO" id="GO:0008168">
    <property type="term" value="F:methyltransferase activity"/>
    <property type="evidence" value="ECO:0007669"/>
    <property type="project" value="UniProtKB-KW"/>
</dbReference>
<dbReference type="Gene3D" id="3.40.50.150">
    <property type="entry name" value="Vaccinia Virus protein VP39"/>
    <property type="match status" value="1"/>
</dbReference>
<dbReference type="InterPro" id="IPR029063">
    <property type="entry name" value="SAM-dependent_MTases_sf"/>
</dbReference>
<keyword evidence="3" id="KW-1185">Reference proteome</keyword>
<sequence length="253" mass="28755">MIKTANNWNADLYDSKANFVTNYGDDVIELLAPKSNEIILDLGCGTGRLANTIAESGAKVTGVDYSLDMVNRAKKLYPNIDFHVADAQQSLDFSENSFDAVFSNAALHWMINAEAVIKNVAKVLKPNGRFVFEMGGKGNIDRLLFHINTVSQEFNLTDYHIKNYYPSISEYSSLLEKNGFAVRFAVLFDRPTKLEGEDGITNWVTNFRADLLERVEDKEKFFTRLKEVARADLFNNGDWYADYVRLRMVAYKN</sequence>
<proteinExistence type="predicted"/>
<dbReference type="CDD" id="cd02440">
    <property type="entry name" value="AdoMet_MTases"/>
    <property type="match status" value="1"/>
</dbReference>
<protein>
    <submittedName>
        <fullName evidence="2">Class I SAM-dependent methyltransferase</fullName>
        <ecNumber evidence="2">2.1.1.-</ecNumber>
    </submittedName>
</protein>
<evidence type="ECO:0000259" key="1">
    <source>
        <dbReference type="Pfam" id="PF08241"/>
    </source>
</evidence>
<dbReference type="PANTHER" id="PTHR43861">
    <property type="entry name" value="TRANS-ACONITATE 2-METHYLTRANSFERASE-RELATED"/>
    <property type="match status" value="1"/>
</dbReference>
<keyword evidence="2" id="KW-0489">Methyltransferase</keyword>
<evidence type="ECO:0000313" key="3">
    <source>
        <dbReference type="Proteomes" id="UP001595926"/>
    </source>
</evidence>
<keyword evidence="2" id="KW-0808">Transferase</keyword>
<evidence type="ECO:0000313" key="2">
    <source>
        <dbReference type="EMBL" id="MFC4892762.1"/>
    </source>
</evidence>
<reference evidence="3" key="1">
    <citation type="journal article" date="2019" name="Int. J. Syst. Evol. Microbiol.">
        <title>The Global Catalogue of Microorganisms (GCM) 10K type strain sequencing project: providing services to taxonomists for standard genome sequencing and annotation.</title>
        <authorList>
            <consortium name="The Broad Institute Genomics Platform"/>
            <consortium name="The Broad Institute Genome Sequencing Center for Infectious Disease"/>
            <person name="Wu L."/>
            <person name="Ma J."/>
        </authorList>
    </citation>
    <scope>NUCLEOTIDE SEQUENCE [LARGE SCALE GENOMIC DNA]</scope>
    <source>
        <strain evidence="3">CGMCC 1.13718</strain>
    </source>
</reference>
<gene>
    <name evidence="2" type="ORF">ACFPDQ_06825</name>
</gene>
<dbReference type="SUPFAM" id="SSF53335">
    <property type="entry name" value="S-adenosyl-L-methionine-dependent methyltransferases"/>
    <property type="match status" value="1"/>
</dbReference>
<dbReference type="RefSeq" id="WP_119330111.1">
    <property type="nucleotide sequence ID" value="NZ_JBHSJH010000002.1"/>
</dbReference>
<comment type="caution">
    <text evidence="2">The sequence shown here is derived from an EMBL/GenBank/DDBJ whole genome shotgun (WGS) entry which is preliminary data.</text>
</comment>
<dbReference type="EC" id="2.1.1.-" evidence="2"/>
<accession>A0ABV9TD80</accession>
<organism evidence="2 3">
    <name type="scientific">Pseudofrancisella aestuarii</name>
    <dbReference type="NCBI Taxonomy" id="2670347"/>
    <lineage>
        <taxon>Bacteria</taxon>
        <taxon>Pseudomonadati</taxon>
        <taxon>Pseudomonadota</taxon>
        <taxon>Gammaproteobacteria</taxon>
        <taxon>Thiotrichales</taxon>
        <taxon>Francisellaceae</taxon>
        <taxon>Pseudofrancisella</taxon>
    </lineage>
</organism>
<dbReference type="GO" id="GO:0032259">
    <property type="term" value="P:methylation"/>
    <property type="evidence" value="ECO:0007669"/>
    <property type="project" value="UniProtKB-KW"/>
</dbReference>
<dbReference type="InterPro" id="IPR013216">
    <property type="entry name" value="Methyltransf_11"/>
</dbReference>